<dbReference type="Pfam" id="PF17768">
    <property type="entry name" value="RecJ_OB"/>
    <property type="match status" value="1"/>
</dbReference>
<dbReference type="InterPro" id="IPR004610">
    <property type="entry name" value="RecJ"/>
</dbReference>
<comment type="similarity">
    <text evidence="1">Belongs to the RecJ family.</text>
</comment>
<dbReference type="EMBL" id="JANATA010000003">
    <property type="protein sequence ID" value="MCP3427897.1"/>
    <property type="molecule type" value="Genomic_DNA"/>
</dbReference>
<reference evidence="9" key="1">
    <citation type="submission" date="2022-07" db="EMBL/GenBank/DDBJ databases">
        <title>Characterization of the Novel Bacterium Alteromonas immobilis LMIT006 and Alteromonas gregis LMIT007.</title>
        <authorList>
            <person name="Lin X."/>
        </authorList>
    </citation>
    <scope>NUCLEOTIDE SEQUENCE</scope>
    <source>
        <strain evidence="9">LMIT007</strain>
    </source>
</reference>
<dbReference type="Pfam" id="PF01368">
    <property type="entry name" value="DHH"/>
    <property type="match status" value="1"/>
</dbReference>
<evidence type="ECO:0000256" key="4">
    <source>
        <dbReference type="ARBA" id="ARBA00022801"/>
    </source>
</evidence>
<gene>
    <name evidence="9" type="primary">recJ</name>
    <name evidence="9" type="ORF">NLF92_02935</name>
</gene>
<keyword evidence="3" id="KW-0540">Nuclease</keyword>
<dbReference type="Gene3D" id="3.10.310.30">
    <property type="match status" value="1"/>
</dbReference>
<dbReference type="GO" id="GO:0006310">
    <property type="term" value="P:DNA recombination"/>
    <property type="evidence" value="ECO:0007669"/>
    <property type="project" value="InterPro"/>
</dbReference>
<sequence>MALPVVTQSNAVAPVLLAQCQSQYGTYAGIVAHVLAQRNIDNLDDMQNSAKFLLHYQGLQGMHAAVAVLSAAVMTQKRVVIIGDFDADGATSTALCMLAFRAMGLPHIQYLVPNRFDFGYGLSPQIVDVAHTEMQAEVIITVDNGIACHAGVQHAKSLGMQVVVTDHHLPGAELPPADAIVNPNRSDCGFDSKNAAGVGVAFYVLSALRAELQQQGWFNEHRPSPNLASFLDIVAIGTVADVVKLDRNNRIFVHQGLQRIRQGIARPGVLALFAVAGKKLQNVTSTDLGFVIGPRLNAAGRLDDMSLGIECLICDDPNQARDIAYALDKKNVERRSIESDMREQAEASLAKIQLTGTDIPHGLVLFDPDFHQGVIGILAGRIKEQFYRPTIAFAQNDETELKGSARSVPGVHIRDVLDEINTETPGLITKFGGHAMAAGLSLDPAGLADFSVAFDRKCQKHMSGLPTTAQIFSDGALPETYFSLEFADLLQLLGPWGQGFQEPVFDNVMQIVQQRIVGEKHLKLVLQIGTTVVDGIAFNVDLDTWPNPAITQAHVAFTLSINEFRGRQSVQCMVLDLSPELPTASAQNRSLEA</sequence>
<dbReference type="InterPro" id="IPR041122">
    <property type="entry name" value="RecJ_OB"/>
</dbReference>
<dbReference type="GO" id="GO:0003676">
    <property type="term" value="F:nucleic acid binding"/>
    <property type="evidence" value="ECO:0007669"/>
    <property type="project" value="InterPro"/>
</dbReference>
<dbReference type="Pfam" id="PF02272">
    <property type="entry name" value="DHHA1"/>
    <property type="match status" value="1"/>
</dbReference>
<keyword evidence="4" id="KW-0378">Hydrolase</keyword>
<dbReference type="FunFam" id="3.90.1640.30:FF:000001">
    <property type="entry name" value="Single-stranded-DNA-specific exonuclease RecJ"/>
    <property type="match status" value="1"/>
</dbReference>
<feature type="domain" description="RecJ OB" evidence="8">
    <location>
        <begin position="474"/>
        <end position="576"/>
    </location>
</feature>
<comment type="caution">
    <text evidence="9">The sequence shown here is derived from an EMBL/GenBank/DDBJ whole genome shotgun (WGS) entry which is preliminary data.</text>
</comment>
<evidence type="ECO:0000256" key="3">
    <source>
        <dbReference type="ARBA" id="ARBA00022722"/>
    </source>
</evidence>
<proteinExistence type="inferred from homology"/>
<name>A0AA42BLT4_9ALTE</name>
<dbReference type="InterPro" id="IPR001667">
    <property type="entry name" value="DDH_dom"/>
</dbReference>
<dbReference type="NCBIfam" id="TIGR00644">
    <property type="entry name" value="recJ"/>
    <property type="match status" value="1"/>
</dbReference>
<accession>A0AA42BLT4</accession>
<evidence type="ECO:0000259" key="6">
    <source>
        <dbReference type="Pfam" id="PF01368"/>
    </source>
</evidence>
<dbReference type="PANTHER" id="PTHR30255:SF2">
    <property type="entry name" value="SINGLE-STRANDED-DNA-SPECIFIC EXONUCLEASE RECJ"/>
    <property type="match status" value="1"/>
</dbReference>
<evidence type="ECO:0000256" key="5">
    <source>
        <dbReference type="ARBA" id="ARBA00022839"/>
    </source>
</evidence>
<evidence type="ECO:0000256" key="2">
    <source>
        <dbReference type="ARBA" id="ARBA00019841"/>
    </source>
</evidence>
<dbReference type="SUPFAM" id="SSF64182">
    <property type="entry name" value="DHH phosphoesterases"/>
    <property type="match status" value="1"/>
</dbReference>
<evidence type="ECO:0000313" key="10">
    <source>
        <dbReference type="Proteomes" id="UP001165413"/>
    </source>
</evidence>
<dbReference type="InterPro" id="IPR003156">
    <property type="entry name" value="DHHA1_dom"/>
</dbReference>
<evidence type="ECO:0000259" key="7">
    <source>
        <dbReference type="Pfam" id="PF02272"/>
    </source>
</evidence>
<feature type="domain" description="DHHA1" evidence="7">
    <location>
        <begin position="363"/>
        <end position="458"/>
    </location>
</feature>
<dbReference type="AlphaFoldDB" id="A0AA42BLT4"/>
<dbReference type="InterPro" id="IPR051673">
    <property type="entry name" value="SSDNA_exonuclease_RecJ"/>
</dbReference>
<protein>
    <recommendedName>
        <fullName evidence="2">Single-stranded-DNA-specific exonuclease RecJ</fullName>
    </recommendedName>
</protein>
<keyword evidence="10" id="KW-1185">Reference proteome</keyword>
<organism evidence="9 10">
    <name type="scientific">Opacimonas viscosa</name>
    <dbReference type="NCBI Taxonomy" id="2961944"/>
    <lineage>
        <taxon>Bacteria</taxon>
        <taxon>Pseudomonadati</taxon>
        <taxon>Pseudomonadota</taxon>
        <taxon>Gammaproteobacteria</taxon>
        <taxon>Alteromonadales</taxon>
        <taxon>Alteromonadaceae</taxon>
        <taxon>Opacimonas</taxon>
    </lineage>
</organism>
<dbReference type="Proteomes" id="UP001165413">
    <property type="component" value="Unassembled WGS sequence"/>
</dbReference>
<dbReference type="Gene3D" id="3.90.1640.30">
    <property type="match status" value="1"/>
</dbReference>
<keyword evidence="5 9" id="KW-0269">Exonuclease</keyword>
<evidence type="ECO:0000256" key="1">
    <source>
        <dbReference type="ARBA" id="ARBA00005915"/>
    </source>
</evidence>
<feature type="domain" description="DDH" evidence="6">
    <location>
        <begin position="78"/>
        <end position="238"/>
    </location>
</feature>
<dbReference type="GO" id="GO:0008409">
    <property type="term" value="F:5'-3' exonuclease activity"/>
    <property type="evidence" value="ECO:0007669"/>
    <property type="project" value="InterPro"/>
</dbReference>
<evidence type="ECO:0000313" key="9">
    <source>
        <dbReference type="EMBL" id="MCP3427897.1"/>
    </source>
</evidence>
<dbReference type="InterPro" id="IPR038763">
    <property type="entry name" value="DHH_sf"/>
</dbReference>
<dbReference type="PANTHER" id="PTHR30255">
    <property type="entry name" value="SINGLE-STRANDED-DNA-SPECIFIC EXONUCLEASE RECJ"/>
    <property type="match status" value="1"/>
</dbReference>
<evidence type="ECO:0000259" key="8">
    <source>
        <dbReference type="Pfam" id="PF17768"/>
    </source>
</evidence>
<dbReference type="GO" id="GO:0006281">
    <property type="term" value="P:DNA repair"/>
    <property type="evidence" value="ECO:0007669"/>
    <property type="project" value="InterPro"/>
</dbReference>
<dbReference type="RefSeq" id="WP_254098713.1">
    <property type="nucleotide sequence ID" value="NZ_JANATA010000003.1"/>
</dbReference>